<dbReference type="PANTHER" id="PTHR44169">
    <property type="entry name" value="NADPH-DEPENDENT 1-ACYLDIHYDROXYACETONE PHOSPHATE REDUCTASE"/>
    <property type="match status" value="1"/>
</dbReference>
<dbReference type="InterPro" id="IPR036291">
    <property type="entry name" value="NAD(P)-bd_dom_sf"/>
</dbReference>
<dbReference type="SUPFAM" id="SSF51735">
    <property type="entry name" value="NAD(P)-binding Rossmann-fold domains"/>
    <property type="match status" value="1"/>
</dbReference>
<protein>
    <submittedName>
        <fullName evidence="4">Short-chain dehydrogenase</fullName>
    </submittedName>
</protein>
<name>A0A1M5DXZ8_9HYPH</name>
<dbReference type="GO" id="GO:0016491">
    <property type="term" value="F:oxidoreductase activity"/>
    <property type="evidence" value="ECO:0007669"/>
    <property type="project" value="UniProtKB-KW"/>
</dbReference>
<dbReference type="EMBL" id="FQUP01000002">
    <property type="protein sequence ID" value="SHF71908.1"/>
    <property type="molecule type" value="Genomic_DNA"/>
</dbReference>
<dbReference type="RefSeq" id="WP_342169021.1">
    <property type="nucleotide sequence ID" value="NZ_FQUP01000002.1"/>
</dbReference>
<dbReference type="PRINTS" id="PR00081">
    <property type="entry name" value="GDHRDH"/>
</dbReference>
<dbReference type="NCBIfam" id="NF004826">
    <property type="entry name" value="PRK06182.1"/>
    <property type="match status" value="1"/>
</dbReference>
<dbReference type="Gene3D" id="3.40.50.720">
    <property type="entry name" value="NAD(P)-binding Rossmann-like Domain"/>
    <property type="match status" value="1"/>
</dbReference>
<dbReference type="Pfam" id="PF00106">
    <property type="entry name" value="adh_short"/>
    <property type="match status" value="1"/>
</dbReference>
<proteinExistence type="inferred from homology"/>
<dbReference type="CDD" id="cd05374">
    <property type="entry name" value="17beta-HSD-like_SDR_c"/>
    <property type="match status" value="1"/>
</dbReference>
<dbReference type="InterPro" id="IPR002347">
    <property type="entry name" value="SDR_fam"/>
</dbReference>
<dbReference type="Proteomes" id="UP000184485">
    <property type="component" value="Unassembled WGS sequence"/>
</dbReference>
<evidence type="ECO:0000256" key="2">
    <source>
        <dbReference type="ARBA" id="ARBA00023002"/>
    </source>
</evidence>
<reference evidence="4 5" key="1">
    <citation type="submission" date="2016-11" db="EMBL/GenBank/DDBJ databases">
        <authorList>
            <person name="Jaros S."/>
            <person name="Januszkiewicz K."/>
            <person name="Wedrychowicz H."/>
        </authorList>
    </citation>
    <scope>NUCLEOTIDE SEQUENCE [LARGE SCALE GENOMIC DNA]</scope>
    <source>
        <strain evidence="4 5">DSM 19436</strain>
    </source>
</reference>
<evidence type="ECO:0000256" key="3">
    <source>
        <dbReference type="RuleBase" id="RU000363"/>
    </source>
</evidence>
<organism evidence="4 5">
    <name type="scientific">Kaistia soli DSM 19436</name>
    <dbReference type="NCBI Taxonomy" id="1122133"/>
    <lineage>
        <taxon>Bacteria</taxon>
        <taxon>Pseudomonadati</taxon>
        <taxon>Pseudomonadota</taxon>
        <taxon>Alphaproteobacteria</taxon>
        <taxon>Hyphomicrobiales</taxon>
        <taxon>Kaistiaceae</taxon>
        <taxon>Kaistia</taxon>
    </lineage>
</organism>
<dbReference type="AlphaFoldDB" id="A0A1M5DXZ8"/>
<evidence type="ECO:0000313" key="5">
    <source>
        <dbReference type="Proteomes" id="UP000184485"/>
    </source>
</evidence>
<dbReference type="PRINTS" id="PR00080">
    <property type="entry name" value="SDRFAMILY"/>
</dbReference>
<evidence type="ECO:0000256" key="1">
    <source>
        <dbReference type="ARBA" id="ARBA00006484"/>
    </source>
</evidence>
<accession>A0A1M5DXZ8</accession>
<dbReference type="STRING" id="1122133.SAMN02745157_2833"/>
<sequence>MERKQSALVTGASSGMGKIIAKQLLQDGYDVIVAARRVENMQDLKALGAHPVALDVSDEASITAAYAQIEAQFGGVDVLVNNAGFGLYGAVEDVPLSEVRYQFEVNLFGMGRLIQLFTPYMRRQKAGKIVNIASMGGKIYTPLGAWYHATKHAVEGLSDSLRLELSPFGIDVIVIEPGIILTDFGAVLDGPLQKFSGKGAYADLAAKVARGTADTYAKGNGSSPQVVADAVSQALKARRPRTRYAVGRYARMLMGIRKWLGDRMYDRVIMATVR</sequence>
<dbReference type="PANTHER" id="PTHR44169:SF6">
    <property type="entry name" value="NADPH-DEPENDENT 1-ACYLDIHYDROXYACETONE PHOSPHATE REDUCTASE"/>
    <property type="match status" value="1"/>
</dbReference>
<keyword evidence="2" id="KW-0560">Oxidoreductase</keyword>
<gene>
    <name evidence="4" type="ORF">SAMN02745157_2833</name>
</gene>
<evidence type="ECO:0000313" key="4">
    <source>
        <dbReference type="EMBL" id="SHF71908.1"/>
    </source>
</evidence>
<keyword evidence="5" id="KW-1185">Reference proteome</keyword>
<comment type="similarity">
    <text evidence="1 3">Belongs to the short-chain dehydrogenases/reductases (SDR) family.</text>
</comment>